<dbReference type="RefSeq" id="WP_132421827.1">
    <property type="nucleotide sequence ID" value="NZ_SMFZ01000001.1"/>
</dbReference>
<dbReference type="Pfam" id="PF26572">
    <property type="entry name" value="DUF8185"/>
    <property type="match status" value="1"/>
</dbReference>
<sequence length="221" mass="22934">MTLRLADTAARDDLGAFTARVVRLDQAGAVRLRGAGGRVTAWAHTPFDVLVTRSVAGSMEPAQQTVPASALLTALAVERAEAVDPGPSGGIWSGELPPDDGWERIDDVPVAELDGLADRGIALAREHAGPMGPPASLLDQTVLTVSAGAARPVKVPMRVLFAMSGMGFLGERSGRGTAVDADAAGPDPVVRVSATGSWVRLDARYGAVVRRRLTSLPLLTV</sequence>
<feature type="domain" description="DUF8185" evidence="2">
    <location>
        <begin position="97"/>
        <end position="212"/>
    </location>
</feature>
<keyword evidence="4" id="KW-1185">Reference proteome</keyword>
<proteinExistence type="predicted"/>
<dbReference type="InterPro" id="IPR058323">
    <property type="entry name" value="DUF8010"/>
</dbReference>
<feature type="domain" description="DUF8010" evidence="1">
    <location>
        <begin position="2"/>
        <end position="90"/>
    </location>
</feature>
<dbReference type="InterPro" id="IPR058498">
    <property type="entry name" value="DUF8185"/>
</dbReference>
<comment type="caution">
    <text evidence="3">The sequence shown here is derived from an EMBL/GenBank/DDBJ whole genome shotgun (WGS) entry which is preliminary data.</text>
</comment>
<dbReference type="Pfam" id="PF26035">
    <property type="entry name" value="DUF8010"/>
    <property type="match status" value="1"/>
</dbReference>
<accession>A0A4R1HSA3</accession>
<evidence type="ECO:0000313" key="4">
    <source>
        <dbReference type="Proteomes" id="UP000295560"/>
    </source>
</evidence>
<dbReference type="OrthoDB" id="5178111at2"/>
<dbReference type="EMBL" id="SMFZ01000001">
    <property type="protein sequence ID" value="TCK25524.1"/>
    <property type="molecule type" value="Genomic_DNA"/>
</dbReference>
<evidence type="ECO:0000259" key="2">
    <source>
        <dbReference type="Pfam" id="PF26572"/>
    </source>
</evidence>
<organism evidence="3 4">
    <name type="scientific">Pseudonocardia endophytica</name>
    <dbReference type="NCBI Taxonomy" id="401976"/>
    <lineage>
        <taxon>Bacteria</taxon>
        <taxon>Bacillati</taxon>
        <taxon>Actinomycetota</taxon>
        <taxon>Actinomycetes</taxon>
        <taxon>Pseudonocardiales</taxon>
        <taxon>Pseudonocardiaceae</taxon>
        <taxon>Pseudonocardia</taxon>
    </lineage>
</organism>
<dbReference type="AlphaFoldDB" id="A0A4R1HSA3"/>
<name>A0A4R1HSA3_PSEEN</name>
<gene>
    <name evidence="3" type="ORF">EV378_1333</name>
</gene>
<evidence type="ECO:0000313" key="3">
    <source>
        <dbReference type="EMBL" id="TCK25524.1"/>
    </source>
</evidence>
<dbReference type="Proteomes" id="UP000295560">
    <property type="component" value="Unassembled WGS sequence"/>
</dbReference>
<protein>
    <submittedName>
        <fullName evidence="3">Uncharacterized protein</fullName>
    </submittedName>
</protein>
<reference evidence="3 4" key="1">
    <citation type="submission" date="2019-03" db="EMBL/GenBank/DDBJ databases">
        <title>Sequencing the genomes of 1000 actinobacteria strains.</title>
        <authorList>
            <person name="Klenk H.-P."/>
        </authorList>
    </citation>
    <scope>NUCLEOTIDE SEQUENCE [LARGE SCALE GENOMIC DNA]</scope>
    <source>
        <strain evidence="3 4">DSM 44969</strain>
    </source>
</reference>
<evidence type="ECO:0000259" key="1">
    <source>
        <dbReference type="Pfam" id="PF26035"/>
    </source>
</evidence>